<dbReference type="PANTHER" id="PTHR12697">
    <property type="entry name" value="PBS LYASE HEAT-LIKE PROTEIN"/>
    <property type="match status" value="1"/>
</dbReference>
<dbReference type="RefSeq" id="WP_311585317.1">
    <property type="nucleotide sequence ID" value="NZ_JAVRFH010000101.1"/>
</dbReference>
<evidence type="ECO:0000313" key="2">
    <source>
        <dbReference type="Proteomes" id="UP001180724"/>
    </source>
</evidence>
<dbReference type="SUPFAM" id="SSF48371">
    <property type="entry name" value="ARM repeat"/>
    <property type="match status" value="1"/>
</dbReference>
<dbReference type="Pfam" id="PF13646">
    <property type="entry name" value="HEAT_2"/>
    <property type="match status" value="1"/>
</dbReference>
<dbReference type="Proteomes" id="UP001180724">
    <property type="component" value="Unassembled WGS sequence"/>
</dbReference>
<sequence length="822" mass="89125">MLTAQRVIEIYDPHGGAVGSGYLLAPRLVLTARHVVEEALPGDGPVSPPGRRATSRALRNLARHHPRCRIRALERAGHSAFSNAVVVWWAMQTDVALLVAVDDTMPADYPSGALTWADLPSADPVEVTAAGFPEADVNAKVRESRQIKGLVTPLSGVKRDQWVIQVDGTIGGHTPDPTSAWAGMSGAALFAEDQFIGIVTADAAPRHPERMELWAVPARTFAEDPGLTEWVRWSTKTPTWTRSPLEPTGHHRLLRQLVDANQRLPVLDDESTEKIALALRALRSGRGGQEATRRAVGRVLAMMNSKNALHAALEDEVWGAVFKSLREIRKALEDASTELAVTGPDAVRAVTDAMLTTVRNYIGRHETPYVHHMSHGTGIWPQDQLNWPGLPRASLELLAVRESLAALIEPLNRYVSRDRQGKLLTRGRDLWAIASSGLDPDHLKLERHGYGSLTTAHLRFPIGAAASGAPRLSMTTLSAALQENIPSVRMAAFEEIGRLATEGNEEASAVVLDLLVSRDITLQKRAQLTLQRLPQHVITSRHIPRLTPLALNPEPLIRESALRLLTPFAALPSVEPVFVAAIACGVEFDAAAVLQALGASSHATRWGTLAADRPALSTLRELFDDPDPVVRRAVLAKLAGSDDFGNIDAILHVSLSGGGSWRPHSDGGNRQRADAPIADLLSTALSDRDVSVRYAAVRATWICLGPEESTVLLACALRDKHGAVRARAVSTLGLTPRPANVESVLPFARTDTDQRVRAAAVGALHELARSGAPLPGAPIWTRVYDPENEVSGRAKGLLKWLRSHADYDDSTDTWTRRQPQND</sequence>
<evidence type="ECO:0000313" key="1">
    <source>
        <dbReference type="EMBL" id="MDT0616149.1"/>
    </source>
</evidence>
<name>A0ABU3B133_9ACTN</name>
<organism evidence="1 2">
    <name type="scientific">Streptomyces lancefieldiae</name>
    <dbReference type="NCBI Taxonomy" id="3075520"/>
    <lineage>
        <taxon>Bacteria</taxon>
        <taxon>Bacillati</taxon>
        <taxon>Actinomycetota</taxon>
        <taxon>Actinomycetes</taxon>
        <taxon>Kitasatosporales</taxon>
        <taxon>Streptomycetaceae</taxon>
        <taxon>Streptomyces</taxon>
    </lineage>
</organism>
<dbReference type="InterPro" id="IPR009003">
    <property type="entry name" value="Peptidase_S1_PA"/>
</dbReference>
<reference evidence="1" key="1">
    <citation type="submission" date="2024-05" db="EMBL/GenBank/DDBJ databases">
        <title>30 novel species of actinomycetes from the DSMZ collection.</title>
        <authorList>
            <person name="Nouioui I."/>
        </authorList>
    </citation>
    <scope>NUCLEOTIDE SEQUENCE</scope>
    <source>
        <strain evidence="1">DSM 40712</strain>
    </source>
</reference>
<dbReference type="SUPFAM" id="SSF50494">
    <property type="entry name" value="Trypsin-like serine proteases"/>
    <property type="match status" value="1"/>
</dbReference>
<dbReference type="InterPro" id="IPR016024">
    <property type="entry name" value="ARM-type_fold"/>
</dbReference>
<gene>
    <name evidence="1" type="ORF">RM812_39305</name>
</gene>
<dbReference type="Gene3D" id="1.25.10.10">
    <property type="entry name" value="Leucine-rich Repeat Variant"/>
    <property type="match status" value="2"/>
</dbReference>
<dbReference type="PANTHER" id="PTHR12697:SF5">
    <property type="entry name" value="DEOXYHYPUSINE HYDROXYLASE"/>
    <property type="match status" value="1"/>
</dbReference>
<comment type="caution">
    <text evidence="1">The sequence shown here is derived from an EMBL/GenBank/DDBJ whole genome shotgun (WGS) entry which is preliminary data.</text>
</comment>
<dbReference type="EMBL" id="JAVRFH010000101">
    <property type="protein sequence ID" value="MDT0616149.1"/>
    <property type="molecule type" value="Genomic_DNA"/>
</dbReference>
<protein>
    <submittedName>
        <fullName evidence="1">HEAT repeat domain-containing protein</fullName>
    </submittedName>
</protein>
<keyword evidence="2" id="KW-1185">Reference proteome</keyword>
<dbReference type="Pfam" id="PF13365">
    <property type="entry name" value="Trypsin_2"/>
    <property type="match status" value="1"/>
</dbReference>
<dbReference type="InterPro" id="IPR011989">
    <property type="entry name" value="ARM-like"/>
</dbReference>
<proteinExistence type="predicted"/>
<accession>A0ABU3B133</accession>